<dbReference type="Proteomes" id="UP000001422">
    <property type="component" value="Chromosome"/>
</dbReference>
<reference evidence="4 5" key="1">
    <citation type="journal article" date="2003" name="Nature">
        <title>The genome of a motile marine Synechococcus.</title>
        <authorList>
            <person name="Palenik B."/>
            <person name="Brahamsha B."/>
            <person name="Larimer F."/>
            <person name="Land M."/>
            <person name="Hauser L."/>
            <person name="Chain P."/>
            <person name="Lamerdin J."/>
            <person name="Regala W."/>
            <person name="Allen E.A."/>
            <person name="McCarren J."/>
            <person name="Paulsen I."/>
            <person name="Dufresne A."/>
            <person name="Partensky F."/>
            <person name="Webb E."/>
            <person name="Waterbury J."/>
        </authorList>
    </citation>
    <scope>NUCLEOTIDE SEQUENCE [LARGE SCALE GENOMIC DNA]</scope>
    <source>
        <strain evidence="4 5">WH8102</strain>
    </source>
</reference>
<dbReference type="EMBL" id="BX569694">
    <property type="protein sequence ID" value="CAE08534.1"/>
    <property type="molecule type" value="Genomic_DNA"/>
</dbReference>
<dbReference type="STRING" id="84588.SYNW2019"/>
<comment type="similarity">
    <text evidence="1 3">Belongs to the CpcS/CpeS biliprotein lyase family.</text>
</comment>
<keyword evidence="5" id="KW-1185">Reference proteome</keyword>
<dbReference type="EC" id="4.-.-.-" evidence="3"/>
<name>Q7U4P8_PARMW</name>
<organism evidence="4 5">
    <name type="scientific">Parasynechococcus marenigrum (strain WH8102)</name>
    <dbReference type="NCBI Taxonomy" id="84588"/>
    <lineage>
        <taxon>Bacteria</taxon>
        <taxon>Bacillati</taxon>
        <taxon>Cyanobacteriota</taxon>
        <taxon>Cyanophyceae</taxon>
        <taxon>Synechococcales</taxon>
        <taxon>Prochlorococcaceae</taxon>
        <taxon>Parasynechococcus</taxon>
        <taxon>Parasynechococcus marenigrum</taxon>
    </lineage>
</organism>
<comment type="function">
    <text evidence="3">Covalently attaches a chromophore to Cys residue(s) of phycobiliproteins.</text>
</comment>
<dbReference type="InterPro" id="IPR018536">
    <property type="entry name" value="CpcS/CpeS"/>
</dbReference>
<sequence>MFPLQSYPPMTMVDFFEASRGTWLNRRAVHHLDHQDDEAADSNLVIEPFKNDDPAVRSICEALNINMIDSTGGARFWWESNIKKGVRNEDYAAVVIDVPNRDNARKGFLLRDVGYVEKQAVLSTYVFAEDGVLTITTRYDTNIGIERCWFVTDQIRMRVSSVQCLDGVAMTTYCTEFRCPTDADINAISEHARQIARSTASIGA</sequence>
<keyword evidence="2 3" id="KW-0456">Lyase</keyword>
<proteinExistence type="inferred from homology"/>
<evidence type="ECO:0000256" key="1">
    <source>
        <dbReference type="ARBA" id="ARBA00010681"/>
    </source>
</evidence>
<protein>
    <recommendedName>
        <fullName evidence="3">Chromophore lyase CpcS/CpeS</fullName>
        <ecNumber evidence="3">4.-.-.-</ecNumber>
    </recommendedName>
</protein>
<dbReference type="HAMAP" id="MF_01459">
    <property type="entry name" value="Chrphore_lyase_CpxS"/>
    <property type="match status" value="1"/>
</dbReference>
<dbReference type="HOGENOM" id="CLU_096258_0_0_3"/>
<dbReference type="Pfam" id="PF09367">
    <property type="entry name" value="CpeS"/>
    <property type="match status" value="1"/>
</dbReference>
<evidence type="ECO:0000313" key="5">
    <source>
        <dbReference type="Proteomes" id="UP000001422"/>
    </source>
</evidence>
<dbReference type="GO" id="GO:0016829">
    <property type="term" value="F:lyase activity"/>
    <property type="evidence" value="ECO:0007669"/>
    <property type="project" value="UniProtKB-KW"/>
</dbReference>
<accession>Q7U4P8</accession>
<dbReference type="CDD" id="cd19433">
    <property type="entry name" value="lipocalin_CpcS-CpeS"/>
    <property type="match status" value="1"/>
</dbReference>
<evidence type="ECO:0000313" key="4">
    <source>
        <dbReference type="EMBL" id="CAE08534.1"/>
    </source>
</evidence>
<evidence type="ECO:0000256" key="3">
    <source>
        <dbReference type="HAMAP-Rule" id="MF_01459"/>
    </source>
</evidence>
<dbReference type="InterPro" id="IPR012674">
    <property type="entry name" value="Calycin"/>
</dbReference>
<dbReference type="Gene3D" id="2.40.128.20">
    <property type="match status" value="1"/>
</dbReference>
<dbReference type="KEGG" id="syw:SYNW2019"/>
<gene>
    <name evidence="3" type="primary">cpcS</name>
    <name evidence="4" type="ordered locus">SYNW2019</name>
</gene>
<dbReference type="GO" id="GO:0017006">
    <property type="term" value="P:protein-tetrapyrrole linkage"/>
    <property type="evidence" value="ECO:0007669"/>
    <property type="project" value="UniProtKB-UniRule"/>
</dbReference>
<dbReference type="eggNOG" id="ENOG502Z7Z4">
    <property type="taxonomic scope" value="Bacteria"/>
</dbReference>
<dbReference type="AlphaFoldDB" id="Q7U4P8"/>
<evidence type="ECO:0000256" key="2">
    <source>
        <dbReference type="ARBA" id="ARBA00023239"/>
    </source>
</evidence>